<organism evidence="1 2">
    <name type="scientific">Anopheles dirus</name>
    <dbReference type="NCBI Taxonomy" id="7168"/>
    <lineage>
        <taxon>Eukaryota</taxon>
        <taxon>Metazoa</taxon>
        <taxon>Ecdysozoa</taxon>
        <taxon>Arthropoda</taxon>
        <taxon>Hexapoda</taxon>
        <taxon>Insecta</taxon>
        <taxon>Pterygota</taxon>
        <taxon>Neoptera</taxon>
        <taxon>Endopterygota</taxon>
        <taxon>Diptera</taxon>
        <taxon>Nematocera</taxon>
        <taxon>Culicoidea</taxon>
        <taxon>Culicidae</taxon>
        <taxon>Anophelinae</taxon>
        <taxon>Anopheles</taxon>
    </lineage>
</organism>
<name>A0A182NW65_9DIPT</name>
<accession>A0A182NW65</accession>
<dbReference type="Proteomes" id="UP000075884">
    <property type="component" value="Unassembled WGS sequence"/>
</dbReference>
<dbReference type="VEuPathDB" id="VectorBase:ADIR014147"/>
<reference evidence="2" key="1">
    <citation type="submission" date="2013-03" db="EMBL/GenBank/DDBJ databases">
        <title>The Genome Sequence of Anopheles dirus WRAIR2.</title>
        <authorList>
            <consortium name="The Broad Institute Genomics Platform"/>
            <person name="Neafsey D.E."/>
            <person name="Walton C."/>
            <person name="Walker B."/>
            <person name="Young S.K."/>
            <person name="Zeng Q."/>
            <person name="Gargeya S."/>
            <person name="Fitzgerald M."/>
            <person name="Haas B."/>
            <person name="Abouelleil A."/>
            <person name="Allen A.W."/>
            <person name="Alvarado L."/>
            <person name="Arachchi H.M."/>
            <person name="Berlin A.M."/>
            <person name="Chapman S.B."/>
            <person name="Gainer-Dewar J."/>
            <person name="Goldberg J."/>
            <person name="Griggs A."/>
            <person name="Gujja S."/>
            <person name="Hansen M."/>
            <person name="Howarth C."/>
            <person name="Imamovic A."/>
            <person name="Ireland A."/>
            <person name="Larimer J."/>
            <person name="McCowan C."/>
            <person name="Murphy C."/>
            <person name="Pearson M."/>
            <person name="Poon T.W."/>
            <person name="Priest M."/>
            <person name="Roberts A."/>
            <person name="Saif S."/>
            <person name="Shea T."/>
            <person name="Sisk P."/>
            <person name="Sykes S."/>
            <person name="Wortman J."/>
            <person name="Nusbaum C."/>
            <person name="Birren B."/>
        </authorList>
    </citation>
    <scope>NUCLEOTIDE SEQUENCE [LARGE SCALE GENOMIC DNA]</scope>
    <source>
        <strain evidence="2">WRAIR2</strain>
    </source>
</reference>
<dbReference type="AlphaFoldDB" id="A0A182NW65"/>
<protein>
    <submittedName>
        <fullName evidence="1">Uncharacterized protein</fullName>
    </submittedName>
</protein>
<reference evidence="1" key="2">
    <citation type="submission" date="2020-05" db="UniProtKB">
        <authorList>
            <consortium name="EnsemblMetazoa"/>
        </authorList>
    </citation>
    <scope>IDENTIFICATION</scope>
    <source>
        <strain evidence="1">WRAIR2</strain>
    </source>
</reference>
<proteinExistence type="predicted"/>
<keyword evidence="2" id="KW-1185">Reference proteome</keyword>
<dbReference type="EnsemblMetazoa" id="ADIR014147-RB">
    <property type="protein sequence ID" value="ADIR014147-PB"/>
    <property type="gene ID" value="ADIR014147"/>
</dbReference>
<sequence length="116" mass="12848">GGGGAGASAVLCDNCRKYGSTRLRVSVVPSLYVHLYFSFYSSLERNRARLSAPLLVLQVCPMFVSVVFSCASVKQEHETRNTKIPTSPYPFPCRHRAGASLYVNWNRVCLCVFVIV</sequence>
<evidence type="ECO:0000313" key="1">
    <source>
        <dbReference type="EnsemblMetazoa" id="ADIR014147-PB"/>
    </source>
</evidence>
<evidence type="ECO:0000313" key="2">
    <source>
        <dbReference type="Proteomes" id="UP000075884"/>
    </source>
</evidence>